<dbReference type="InterPro" id="IPR010131">
    <property type="entry name" value="MdtP/NodT-like"/>
</dbReference>
<dbReference type="OrthoDB" id="6716807at2"/>
<dbReference type="Gene3D" id="1.20.1600.10">
    <property type="entry name" value="Outer membrane efflux proteins (OEP)"/>
    <property type="match status" value="1"/>
</dbReference>
<name>A0A1Z9YVQ2_9GAMM</name>
<dbReference type="AlphaFoldDB" id="A0A1Z9YVQ2"/>
<protein>
    <submittedName>
        <fullName evidence="1">RND transporter</fullName>
    </submittedName>
</protein>
<dbReference type="PANTHER" id="PTHR30203:SF24">
    <property type="entry name" value="BLR4935 PROTEIN"/>
    <property type="match status" value="1"/>
</dbReference>
<dbReference type="SUPFAM" id="SSF56954">
    <property type="entry name" value="Outer membrane efflux proteins (OEP)"/>
    <property type="match status" value="1"/>
</dbReference>
<dbReference type="PANTHER" id="PTHR30203">
    <property type="entry name" value="OUTER MEMBRANE CATION EFFLUX PROTEIN"/>
    <property type="match status" value="1"/>
</dbReference>
<proteinExistence type="predicted"/>
<dbReference type="GO" id="GO:0015562">
    <property type="term" value="F:efflux transmembrane transporter activity"/>
    <property type="evidence" value="ECO:0007669"/>
    <property type="project" value="InterPro"/>
</dbReference>
<dbReference type="RefSeq" id="WP_087621235.1">
    <property type="nucleotide sequence ID" value="NZ_NEXX01000005.1"/>
</dbReference>
<accession>A0A1Z9YVQ2</accession>
<comment type="caution">
    <text evidence="1">The sequence shown here is derived from an EMBL/GenBank/DDBJ whole genome shotgun (WGS) entry which is preliminary data.</text>
</comment>
<gene>
    <name evidence="1" type="ORF">CAP51_13215</name>
</gene>
<keyword evidence="2" id="KW-1185">Reference proteome</keyword>
<reference evidence="1 2" key="1">
    <citation type="submission" date="2017-05" db="EMBL/GenBank/DDBJ databases">
        <title>Acinetobacter populi ANC 5415 (= PBJ7), whole genome shotgun sequencing project.</title>
        <authorList>
            <person name="Nemec A."/>
            <person name="Radolfova-Krizova L."/>
        </authorList>
    </citation>
    <scope>NUCLEOTIDE SEQUENCE [LARGE SCALE GENOMIC DNA]</scope>
    <source>
        <strain evidence="1 2">PBJ7</strain>
    </source>
</reference>
<sequence>MFKKNAFVHRSRSLSLMLQANIILAMSGLGFSSGLWANTSLNFQQTLEKVIVYQQQVDSFATQQEIASARLKQSQLWANPSVSVTQQGFGGNQDRELEMRVSQQLDVFGQRRALKQLAQVEMSQIKIAKTLYAAEIALAVEYLWSQIALQQEELKLSQSQLATSQATLDAAKLRYQAGSISKLDQDRVLVTHIENQRATQQIELALNIAKKQLANLWGATQSNFDVNFVQKSWPYDTLQFVQDAQANNFYQQNLALQQQRQEAQAQYLKVVNRPNPTVSLGVARSQTAGVSERENQMILGVEIPMNMFNRNQYSQHIITAKQALLDKQKSFYQTQNQAQLDTLLTELTGLKQQYDLINDQQIPLSEEVYQKTLLGFKVGKYSITDVQQASQQLQQQRLNKIQILKRAWQTSFDAKSLAFGIDSSVITSPDAIMQINQNLWQTTQQLNTVLGAE</sequence>
<evidence type="ECO:0000313" key="2">
    <source>
        <dbReference type="Proteomes" id="UP000196536"/>
    </source>
</evidence>
<evidence type="ECO:0000313" key="1">
    <source>
        <dbReference type="EMBL" id="OUY06229.1"/>
    </source>
</evidence>
<dbReference type="EMBL" id="NEXX01000005">
    <property type="protein sequence ID" value="OUY06229.1"/>
    <property type="molecule type" value="Genomic_DNA"/>
</dbReference>
<organism evidence="1 2">
    <name type="scientific">Acinetobacter populi</name>
    <dbReference type="NCBI Taxonomy" id="1582270"/>
    <lineage>
        <taxon>Bacteria</taxon>
        <taxon>Pseudomonadati</taxon>
        <taxon>Pseudomonadota</taxon>
        <taxon>Gammaproteobacteria</taxon>
        <taxon>Moraxellales</taxon>
        <taxon>Moraxellaceae</taxon>
        <taxon>Acinetobacter</taxon>
    </lineage>
</organism>
<dbReference type="Proteomes" id="UP000196536">
    <property type="component" value="Unassembled WGS sequence"/>
</dbReference>